<dbReference type="Gramene" id="KZM86958">
    <property type="protein sequence ID" value="KZM86958"/>
    <property type="gene ID" value="DCAR_024092"/>
</dbReference>
<dbReference type="GO" id="GO:0004497">
    <property type="term" value="F:monooxygenase activity"/>
    <property type="evidence" value="ECO:0007669"/>
    <property type="project" value="UniProtKB-KW"/>
</dbReference>
<keyword evidence="8" id="KW-1133">Transmembrane helix</keyword>
<dbReference type="GO" id="GO:0016705">
    <property type="term" value="F:oxidoreductase activity, acting on paired donors, with incorporation or reduction of molecular oxygen"/>
    <property type="evidence" value="ECO:0007669"/>
    <property type="project" value="InterPro"/>
</dbReference>
<dbReference type="EMBL" id="CP093349">
    <property type="protein sequence ID" value="WOH08186.1"/>
    <property type="molecule type" value="Genomic_DNA"/>
</dbReference>
<organism evidence="9">
    <name type="scientific">Daucus carota subsp. sativus</name>
    <name type="common">Carrot</name>
    <dbReference type="NCBI Taxonomy" id="79200"/>
    <lineage>
        <taxon>Eukaryota</taxon>
        <taxon>Viridiplantae</taxon>
        <taxon>Streptophyta</taxon>
        <taxon>Embryophyta</taxon>
        <taxon>Tracheophyta</taxon>
        <taxon>Spermatophyta</taxon>
        <taxon>Magnoliopsida</taxon>
        <taxon>eudicotyledons</taxon>
        <taxon>Gunneridae</taxon>
        <taxon>Pentapetalae</taxon>
        <taxon>asterids</taxon>
        <taxon>campanulids</taxon>
        <taxon>Apiales</taxon>
        <taxon>Apiaceae</taxon>
        <taxon>Apioideae</taxon>
        <taxon>Scandiceae</taxon>
        <taxon>Daucinae</taxon>
        <taxon>Daucus</taxon>
        <taxon>Daucus sect. Daucus</taxon>
    </lineage>
</organism>
<dbReference type="InterPro" id="IPR017972">
    <property type="entry name" value="Cyt_P450_CS"/>
</dbReference>
<evidence type="ECO:0008006" key="12">
    <source>
        <dbReference type="Google" id="ProtNLM"/>
    </source>
</evidence>
<evidence type="ECO:0000256" key="4">
    <source>
        <dbReference type="ARBA" id="ARBA00023002"/>
    </source>
</evidence>
<keyword evidence="4 7" id="KW-0560">Oxidoreductase</keyword>
<name>A0A164T292_DAUCS</name>
<evidence type="ECO:0000256" key="6">
    <source>
        <dbReference type="PIRSR" id="PIRSR602401-1"/>
    </source>
</evidence>
<protein>
    <recommendedName>
        <fullName evidence="12">Cytochrome P450</fullName>
    </recommendedName>
</protein>
<keyword evidence="6 7" id="KW-0349">Heme</keyword>
<accession>A0A164T292</accession>
<comment type="similarity">
    <text evidence="2 7">Belongs to the cytochrome P450 family.</text>
</comment>
<dbReference type="PROSITE" id="PS00086">
    <property type="entry name" value="CYTOCHROME_P450"/>
    <property type="match status" value="1"/>
</dbReference>
<dbReference type="PRINTS" id="PR00463">
    <property type="entry name" value="EP450I"/>
</dbReference>
<dbReference type="KEGG" id="dcr:108194593"/>
<reference evidence="10" key="2">
    <citation type="submission" date="2022-03" db="EMBL/GenBank/DDBJ databases">
        <title>Draft title - Genomic analysis of global carrot germplasm unveils the trajectory of domestication and the origin of high carotenoid orange carrot.</title>
        <authorList>
            <person name="Iorizzo M."/>
            <person name="Ellison S."/>
            <person name="Senalik D."/>
            <person name="Macko-Podgorni A."/>
            <person name="Grzebelus D."/>
            <person name="Bostan H."/>
            <person name="Rolling W."/>
            <person name="Curaba J."/>
            <person name="Simon P."/>
        </authorList>
    </citation>
    <scope>NUCLEOTIDE SEQUENCE</scope>
    <source>
        <tissue evidence="10">Leaf</tissue>
    </source>
</reference>
<feature type="binding site" description="axial binding residue" evidence="6">
    <location>
        <position position="472"/>
    </location>
    <ligand>
        <name>heme</name>
        <dbReference type="ChEBI" id="CHEBI:30413"/>
    </ligand>
    <ligandPart>
        <name>Fe</name>
        <dbReference type="ChEBI" id="CHEBI:18248"/>
    </ligandPart>
</feature>
<evidence type="ECO:0000256" key="1">
    <source>
        <dbReference type="ARBA" id="ARBA00001971"/>
    </source>
</evidence>
<keyword evidence="8" id="KW-0472">Membrane</keyword>
<evidence type="ECO:0000256" key="5">
    <source>
        <dbReference type="ARBA" id="ARBA00023004"/>
    </source>
</evidence>
<feature type="transmembrane region" description="Helical" evidence="8">
    <location>
        <begin position="20"/>
        <end position="38"/>
    </location>
</feature>
<dbReference type="Proteomes" id="UP000077755">
    <property type="component" value="Chromosome 7"/>
</dbReference>
<dbReference type="SUPFAM" id="SSF48264">
    <property type="entry name" value="Cytochrome P450"/>
    <property type="match status" value="1"/>
</dbReference>
<dbReference type="OrthoDB" id="1470350at2759"/>
<dbReference type="GO" id="GO:0005506">
    <property type="term" value="F:iron ion binding"/>
    <property type="evidence" value="ECO:0007669"/>
    <property type="project" value="InterPro"/>
</dbReference>
<evidence type="ECO:0000256" key="2">
    <source>
        <dbReference type="ARBA" id="ARBA00010617"/>
    </source>
</evidence>
<comment type="cofactor">
    <cofactor evidence="1 6">
        <name>heme</name>
        <dbReference type="ChEBI" id="CHEBI:30413"/>
    </cofactor>
</comment>
<dbReference type="CDD" id="cd11064">
    <property type="entry name" value="CYP86A"/>
    <property type="match status" value="1"/>
</dbReference>
<evidence type="ECO:0000256" key="8">
    <source>
        <dbReference type="SAM" id="Phobius"/>
    </source>
</evidence>
<evidence type="ECO:0000313" key="9">
    <source>
        <dbReference type="EMBL" id="KZM86958.1"/>
    </source>
</evidence>
<dbReference type="InterPro" id="IPR036396">
    <property type="entry name" value="Cyt_P450_sf"/>
</dbReference>
<dbReference type="AlphaFoldDB" id="A0A164T292"/>
<dbReference type="InterPro" id="IPR001128">
    <property type="entry name" value="Cyt_P450"/>
</dbReference>
<dbReference type="EMBL" id="LNRQ01000007">
    <property type="protein sequence ID" value="KZM86958.1"/>
    <property type="molecule type" value="Genomic_DNA"/>
</dbReference>
<dbReference type="PRINTS" id="PR00385">
    <property type="entry name" value="P450"/>
</dbReference>
<dbReference type="PANTHER" id="PTHR24296">
    <property type="entry name" value="CYTOCHROME P450"/>
    <property type="match status" value="1"/>
</dbReference>
<keyword evidence="11" id="KW-1185">Reference proteome</keyword>
<keyword evidence="8" id="KW-0812">Transmembrane</keyword>
<evidence type="ECO:0000256" key="7">
    <source>
        <dbReference type="RuleBase" id="RU000461"/>
    </source>
</evidence>
<evidence type="ECO:0000313" key="10">
    <source>
        <dbReference type="EMBL" id="WOH08186.1"/>
    </source>
</evidence>
<keyword evidence="5 6" id="KW-0408">Iron</keyword>
<dbReference type="Gene3D" id="1.10.630.10">
    <property type="entry name" value="Cytochrome P450"/>
    <property type="match status" value="1"/>
</dbReference>
<dbReference type="OMA" id="PLIFDPH"/>
<dbReference type="InterPro" id="IPR002401">
    <property type="entry name" value="Cyt_P450_E_grp-I"/>
</dbReference>
<dbReference type="GO" id="GO:0006629">
    <property type="term" value="P:lipid metabolic process"/>
    <property type="evidence" value="ECO:0007669"/>
    <property type="project" value="UniProtKB-ARBA"/>
</dbReference>
<evidence type="ECO:0000256" key="3">
    <source>
        <dbReference type="ARBA" id="ARBA00022723"/>
    </source>
</evidence>
<dbReference type="GO" id="GO:0020037">
    <property type="term" value="F:heme binding"/>
    <property type="evidence" value="ECO:0007669"/>
    <property type="project" value="InterPro"/>
</dbReference>
<evidence type="ECO:0000313" key="11">
    <source>
        <dbReference type="Proteomes" id="UP000077755"/>
    </source>
</evidence>
<keyword evidence="3 6" id="KW-0479">Metal-binding</keyword>
<dbReference type="Pfam" id="PF00067">
    <property type="entry name" value="p450"/>
    <property type="match status" value="1"/>
</dbReference>
<reference evidence="9" key="1">
    <citation type="journal article" date="2016" name="Nat. Genet.">
        <title>A high-quality carrot genome assembly provides new insights into carotenoid accumulation and asterid genome evolution.</title>
        <authorList>
            <person name="Iorizzo M."/>
            <person name="Ellison S."/>
            <person name="Senalik D."/>
            <person name="Zeng P."/>
            <person name="Satapoomin P."/>
            <person name="Huang J."/>
            <person name="Bowman M."/>
            <person name="Iovene M."/>
            <person name="Sanseverino W."/>
            <person name="Cavagnaro P."/>
            <person name="Yildiz M."/>
            <person name="Macko-Podgorni A."/>
            <person name="Moranska E."/>
            <person name="Grzebelus E."/>
            <person name="Grzebelus D."/>
            <person name="Ashrafi H."/>
            <person name="Zheng Z."/>
            <person name="Cheng S."/>
            <person name="Spooner D."/>
            <person name="Van Deynze A."/>
            <person name="Simon P."/>
        </authorList>
    </citation>
    <scope>NUCLEOTIDE SEQUENCE [LARGE SCALE GENOMIC DNA]</scope>
    <source>
        <tissue evidence="9">Leaf</tissue>
    </source>
</reference>
<gene>
    <name evidence="9" type="ORF">DCAR_024092</name>
    <name evidence="10" type="ORF">DCAR_0727623</name>
</gene>
<dbReference type="STRING" id="79200.A0A164T292"/>
<keyword evidence="7" id="KW-0503">Monooxygenase</keyword>
<proteinExistence type="inferred from homology"/>
<sequence>MSTTEVFFSSAVTTLCDKLSLYDVAFLLFCLFVFSSLVQKLTSKGPMLWPLVGIFPTMIMHSTCLHEWITKALIDNRGTVPFRGLSVGGICGIVTADPVKIEYMLNSKFNNFPKGRYYRERFAELLGEGIFNADDQSWKHQRQAAATVMHSIRFVEYSTQSMQDLVHKKLLKVLENLVESKVCIDLQELLLRFTFDNICVAAFGVDPGCMSIGLPDVPFAKALEEATESTLCRFMVPPFVWKALKFFDLGFERRLKESVKVVHDFAAKTVQERKEELEQEQDINLDEKFDLLSRVINLEKGGKNGYFSDKLLEDFCISFILAGRDTSSVGLAWFFWLVSTHPHVEKNILQEIHEILSLRQQNIQKELKNIIFTTDELHKMVYLQAALSESLRLYPPLPFDFKEVLEDDVFPDGTTVKSGEKVLYSIFSMARMESVWGSECRKFKPERWIKEGAFVSENPFKYAVFNGGPRLCVGKKFAYTQMKMVTASILARYSIQVVEGFEVAPKTTTTLYMKNGLMVKLVPRN</sequence>